<dbReference type="Proteomes" id="UP001501427">
    <property type="component" value="Unassembled WGS sequence"/>
</dbReference>
<comment type="cofactor">
    <cofactor evidence="1 6">
        <name>FAD</name>
        <dbReference type="ChEBI" id="CHEBI:57692"/>
    </cofactor>
</comment>
<dbReference type="InterPro" id="IPR036250">
    <property type="entry name" value="AcylCo_DH-like_C"/>
</dbReference>
<dbReference type="GO" id="GO:0050660">
    <property type="term" value="F:flavin adenine dinucleotide binding"/>
    <property type="evidence" value="ECO:0007669"/>
    <property type="project" value="InterPro"/>
</dbReference>
<dbReference type="PANTHER" id="PTHR43292:SF3">
    <property type="entry name" value="ACYL-COA DEHYDROGENASE FADE29"/>
    <property type="match status" value="1"/>
</dbReference>
<evidence type="ECO:0000256" key="5">
    <source>
        <dbReference type="ARBA" id="ARBA00023002"/>
    </source>
</evidence>
<dbReference type="Gene3D" id="2.40.110.10">
    <property type="entry name" value="Butyryl-CoA Dehydrogenase, subunit A, domain 2"/>
    <property type="match status" value="1"/>
</dbReference>
<reference evidence="10" key="4">
    <citation type="submission" date="2023-12" db="EMBL/GenBank/DDBJ databases">
        <authorList>
            <person name="Sun Q."/>
            <person name="Inoue M."/>
        </authorList>
    </citation>
    <scope>NUCLEOTIDE SEQUENCE</scope>
    <source>
        <strain evidence="10">JCM 10667</strain>
    </source>
</reference>
<dbReference type="EMBL" id="BAAAHD010000025">
    <property type="protein sequence ID" value="GAA0565521.1"/>
    <property type="molecule type" value="Genomic_DNA"/>
</dbReference>
<evidence type="ECO:0000259" key="8">
    <source>
        <dbReference type="Pfam" id="PF02770"/>
    </source>
</evidence>
<dbReference type="GO" id="GO:0016627">
    <property type="term" value="F:oxidoreductase activity, acting on the CH-CH group of donors"/>
    <property type="evidence" value="ECO:0007669"/>
    <property type="project" value="InterPro"/>
</dbReference>
<gene>
    <name evidence="11" type="ORF">F4557_003142</name>
    <name evidence="10" type="ORF">GCM10009546_29690</name>
</gene>
<dbReference type="EMBL" id="JACHMV010000001">
    <property type="protein sequence ID" value="MBB4774724.1"/>
    <property type="molecule type" value="Genomic_DNA"/>
</dbReference>
<dbReference type="Pfam" id="PF00441">
    <property type="entry name" value="Acyl-CoA_dh_1"/>
    <property type="match status" value="1"/>
</dbReference>
<evidence type="ECO:0000313" key="10">
    <source>
        <dbReference type="EMBL" id="GAA0565521.1"/>
    </source>
</evidence>
<dbReference type="InterPro" id="IPR052161">
    <property type="entry name" value="Mycobact_Acyl-CoA_DH"/>
</dbReference>
<dbReference type="FunFam" id="2.40.110.10:FF:000011">
    <property type="entry name" value="Acyl-CoA dehydrogenase FadE34"/>
    <property type="match status" value="1"/>
</dbReference>
<evidence type="ECO:0000313" key="13">
    <source>
        <dbReference type="Proteomes" id="UP001501427"/>
    </source>
</evidence>
<evidence type="ECO:0000259" key="9">
    <source>
        <dbReference type="Pfam" id="PF02771"/>
    </source>
</evidence>
<organism evidence="11 12">
    <name type="scientific">Actinomadura livida</name>
    <dbReference type="NCBI Taxonomy" id="79909"/>
    <lineage>
        <taxon>Bacteria</taxon>
        <taxon>Bacillati</taxon>
        <taxon>Actinomycetota</taxon>
        <taxon>Actinomycetes</taxon>
        <taxon>Streptosporangiales</taxon>
        <taxon>Thermomonosporaceae</taxon>
        <taxon>Actinomadura</taxon>
    </lineage>
</organism>
<dbReference type="PANTHER" id="PTHR43292">
    <property type="entry name" value="ACYL-COA DEHYDROGENASE"/>
    <property type="match status" value="1"/>
</dbReference>
<dbReference type="InterPro" id="IPR013786">
    <property type="entry name" value="AcylCoA_DH/ox_N"/>
</dbReference>
<dbReference type="SUPFAM" id="SSF47203">
    <property type="entry name" value="Acyl-CoA dehydrogenase C-terminal domain-like"/>
    <property type="match status" value="1"/>
</dbReference>
<evidence type="ECO:0000256" key="1">
    <source>
        <dbReference type="ARBA" id="ARBA00001974"/>
    </source>
</evidence>
<proteinExistence type="inferred from homology"/>
<protein>
    <submittedName>
        <fullName evidence="10">Acyl-CoA dehydrogenase family protein</fullName>
    </submittedName>
    <submittedName>
        <fullName evidence="11">Alkylation response protein AidB-like acyl-CoA dehydrogenase</fullName>
    </submittedName>
</protein>
<reference evidence="10" key="1">
    <citation type="journal article" date="2014" name="Int. J. Syst. Evol. Microbiol.">
        <title>Complete genome of a new Firmicutes species belonging to the dominant human colonic microbiota ('Ruminococcus bicirculans') reveals two chromosomes and a selective capacity to utilize plant glucans.</title>
        <authorList>
            <consortium name="NISC Comparative Sequencing Program"/>
            <person name="Wegmann U."/>
            <person name="Louis P."/>
            <person name="Goesmann A."/>
            <person name="Henrissat B."/>
            <person name="Duncan S.H."/>
            <person name="Flint H.J."/>
        </authorList>
    </citation>
    <scope>NUCLEOTIDE SEQUENCE</scope>
    <source>
        <strain evidence="10">JCM 10667</strain>
    </source>
</reference>
<feature type="domain" description="Acyl-CoA dehydrogenase/oxidase N-terminal" evidence="9">
    <location>
        <begin position="9"/>
        <end position="117"/>
    </location>
</feature>
<dbReference type="InterPro" id="IPR009100">
    <property type="entry name" value="AcylCoA_DH/oxidase_NM_dom_sf"/>
</dbReference>
<feature type="domain" description="Acyl-CoA dehydrogenase/oxidase C-terminal" evidence="7">
    <location>
        <begin position="230"/>
        <end position="389"/>
    </location>
</feature>
<dbReference type="InterPro" id="IPR009075">
    <property type="entry name" value="AcylCo_DH/oxidase_C"/>
</dbReference>
<feature type="domain" description="Acyl-CoA oxidase/dehydrogenase middle" evidence="8">
    <location>
        <begin position="123"/>
        <end position="218"/>
    </location>
</feature>
<reference evidence="11 12" key="3">
    <citation type="submission" date="2020-08" db="EMBL/GenBank/DDBJ databases">
        <title>Sequencing the genomes of 1000 actinobacteria strains.</title>
        <authorList>
            <person name="Klenk H.-P."/>
        </authorList>
    </citation>
    <scope>NUCLEOTIDE SEQUENCE [LARGE SCALE GENOMIC DNA]</scope>
    <source>
        <strain evidence="11 12">DSM 44772</strain>
    </source>
</reference>
<dbReference type="InterPro" id="IPR037069">
    <property type="entry name" value="AcylCoA_DH/ox_N_sf"/>
</dbReference>
<dbReference type="Gene3D" id="1.20.140.10">
    <property type="entry name" value="Butyryl-CoA Dehydrogenase, subunit A, domain 3"/>
    <property type="match status" value="1"/>
</dbReference>
<keyword evidence="5 6" id="KW-0560">Oxidoreductase</keyword>
<evidence type="ECO:0000256" key="3">
    <source>
        <dbReference type="ARBA" id="ARBA00022630"/>
    </source>
</evidence>
<name>A0A7W7MY93_9ACTN</name>
<evidence type="ECO:0000313" key="12">
    <source>
        <dbReference type="Proteomes" id="UP000549343"/>
    </source>
</evidence>
<keyword evidence="4 6" id="KW-0274">FAD</keyword>
<dbReference type="AlphaFoldDB" id="A0A7W7MY93"/>
<dbReference type="Gene3D" id="1.10.540.10">
    <property type="entry name" value="Acyl-CoA dehydrogenase/oxidase, N-terminal domain"/>
    <property type="match status" value="1"/>
</dbReference>
<evidence type="ECO:0000256" key="6">
    <source>
        <dbReference type="RuleBase" id="RU362125"/>
    </source>
</evidence>
<evidence type="ECO:0000256" key="2">
    <source>
        <dbReference type="ARBA" id="ARBA00009347"/>
    </source>
</evidence>
<comment type="caution">
    <text evidence="11">The sequence shown here is derived from an EMBL/GenBank/DDBJ whole genome shotgun (WGS) entry which is preliminary data.</text>
</comment>
<reference evidence="13" key="2">
    <citation type="journal article" date="2019" name="Int. J. Syst. Evol. Microbiol.">
        <title>The Global Catalogue of Microorganisms (GCM) 10K type strain sequencing project: providing services to taxonomists for standard genome sequencing and annotation.</title>
        <authorList>
            <consortium name="The Broad Institute Genomics Platform"/>
            <consortium name="The Broad Institute Genome Sequencing Center for Infectious Disease"/>
            <person name="Wu L."/>
            <person name="Ma J."/>
        </authorList>
    </citation>
    <scope>NUCLEOTIDE SEQUENCE [LARGE SCALE GENOMIC DNA]</scope>
    <source>
        <strain evidence="13">JCM 10667</strain>
    </source>
</reference>
<dbReference type="GO" id="GO:0005886">
    <property type="term" value="C:plasma membrane"/>
    <property type="evidence" value="ECO:0007669"/>
    <property type="project" value="TreeGrafter"/>
</dbReference>
<dbReference type="RefSeq" id="WP_184883563.1">
    <property type="nucleotide sequence ID" value="NZ_BAAAHD010000025.1"/>
</dbReference>
<accession>A0A7W7MY93</accession>
<dbReference type="Pfam" id="PF02771">
    <property type="entry name" value="Acyl-CoA_dh_N"/>
    <property type="match status" value="1"/>
</dbReference>
<keyword evidence="3 6" id="KW-0285">Flavoprotein</keyword>
<evidence type="ECO:0000256" key="4">
    <source>
        <dbReference type="ARBA" id="ARBA00022827"/>
    </source>
</evidence>
<sequence length="398" mass="43731">MIDEPGLDDFRAGLRSWIEREVPADWRDRLRGDLRELYVWWASALRDAGYGPPHWAREHGGPGLSLARQLVVYEEVALGDCPDYPGLFSCAYNHVYSTLTAHGTPDQAAAHLPPILAHDRVWAQAFSEPEAGSDLASLRTTATRDGDRYIVNGQKIWSTRAPHADWAILLARTDPDAPKRRGLSYFLVDLSSPGIEVRPIKQITGVDDDFAEIFFTGVSVPAANLVGRENDGWRVAQTTLASERGPLAVPTALRLRRMLDAALPLAIGRAEDEGADFATSSVGRRYADLHADVEILAELIYGTLARFIEAGTPGVEASLIKLFLSGLMQRTSEFGLDMAGAAGHYEQPGKVVRGLDTHDWLVEHLESWVWTIAGGTDQIQRNIIGERVLGLPRDPLVS</sequence>
<dbReference type="InterPro" id="IPR046373">
    <property type="entry name" value="Acyl-CoA_Oxase/DH_mid-dom_sf"/>
</dbReference>
<evidence type="ECO:0000259" key="7">
    <source>
        <dbReference type="Pfam" id="PF00441"/>
    </source>
</evidence>
<dbReference type="SUPFAM" id="SSF56645">
    <property type="entry name" value="Acyl-CoA dehydrogenase NM domain-like"/>
    <property type="match status" value="1"/>
</dbReference>
<dbReference type="Pfam" id="PF02770">
    <property type="entry name" value="Acyl-CoA_dh_M"/>
    <property type="match status" value="1"/>
</dbReference>
<keyword evidence="13" id="KW-1185">Reference proteome</keyword>
<dbReference type="InterPro" id="IPR006091">
    <property type="entry name" value="Acyl-CoA_Oxase/DH_mid-dom"/>
</dbReference>
<comment type="similarity">
    <text evidence="2 6">Belongs to the acyl-CoA dehydrogenase family.</text>
</comment>
<evidence type="ECO:0000313" key="11">
    <source>
        <dbReference type="EMBL" id="MBB4774724.1"/>
    </source>
</evidence>
<dbReference type="Proteomes" id="UP000549343">
    <property type="component" value="Unassembled WGS sequence"/>
</dbReference>